<keyword evidence="2 9" id="KW-0812">Transmembrane</keyword>
<feature type="domain" description="G-protein coupled receptors family 1 profile" evidence="10">
    <location>
        <begin position="50"/>
        <end position="298"/>
    </location>
</feature>
<evidence type="ECO:0000256" key="7">
    <source>
        <dbReference type="ARBA" id="ARBA00023224"/>
    </source>
</evidence>
<protein>
    <submittedName>
        <fullName evidence="12">Apelin receptor-like</fullName>
    </submittedName>
</protein>
<keyword evidence="5 9" id="KW-0472">Membrane</keyword>
<gene>
    <name evidence="12" type="primary">LOC116305736</name>
</gene>
<evidence type="ECO:0000313" key="12">
    <source>
        <dbReference type="RefSeq" id="XP_031571570.1"/>
    </source>
</evidence>
<proteinExistence type="predicted"/>
<evidence type="ECO:0000256" key="6">
    <source>
        <dbReference type="ARBA" id="ARBA00023170"/>
    </source>
</evidence>
<dbReference type="SUPFAM" id="SSF81321">
    <property type="entry name" value="Family A G protein-coupled receptor-like"/>
    <property type="match status" value="1"/>
</dbReference>
<feature type="transmembrane region" description="Helical" evidence="9">
    <location>
        <begin position="282"/>
        <end position="301"/>
    </location>
</feature>
<accession>A0A6P8J185</accession>
<keyword evidence="11" id="KW-1185">Reference proteome</keyword>
<dbReference type="CDD" id="cd00637">
    <property type="entry name" value="7tm_classA_rhodopsin-like"/>
    <property type="match status" value="1"/>
</dbReference>
<dbReference type="GeneID" id="116305736"/>
<dbReference type="PRINTS" id="PR00237">
    <property type="entry name" value="GPCRRHODOPSN"/>
</dbReference>
<dbReference type="GO" id="GO:0004930">
    <property type="term" value="F:G protein-coupled receptor activity"/>
    <property type="evidence" value="ECO:0007669"/>
    <property type="project" value="UniProtKB-KW"/>
</dbReference>
<organism evidence="11 12">
    <name type="scientific">Actinia tenebrosa</name>
    <name type="common">Australian red waratah sea anemone</name>
    <dbReference type="NCBI Taxonomy" id="6105"/>
    <lineage>
        <taxon>Eukaryota</taxon>
        <taxon>Metazoa</taxon>
        <taxon>Cnidaria</taxon>
        <taxon>Anthozoa</taxon>
        <taxon>Hexacorallia</taxon>
        <taxon>Actiniaria</taxon>
        <taxon>Actiniidae</taxon>
        <taxon>Actinia</taxon>
    </lineage>
</organism>
<evidence type="ECO:0000256" key="3">
    <source>
        <dbReference type="ARBA" id="ARBA00022989"/>
    </source>
</evidence>
<evidence type="ECO:0000256" key="4">
    <source>
        <dbReference type="ARBA" id="ARBA00023040"/>
    </source>
</evidence>
<feature type="transmembrane region" description="Helical" evidence="9">
    <location>
        <begin position="109"/>
        <end position="130"/>
    </location>
</feature>
<evidence type="ECO:0000313" key="11">
    <source>
        <dbReference type="Proteomes" id="UP000515163"/>
    </source>
</evidence>
<evidence type="ECO:0000256" key="8">
    <source>
        <dbReference type="SAM" id="MobiDB-lite"/>
    </source>
</evidence>
<dbReference type="GO" id="GO:0005886">
    <property type="term" value="C:plasma membrane"/>
    <property type="evidence" value="ECO:0007669"/>
    <property type="project" value="TreeGrafter"/>
</dbReference>
<evidence type="ECO:0000256" key="5">
    <source>
        <dbReference type="ARBA" id="ARBA00023136"/>
    </source>
</evidence>
<sequence length="369" mass="42087">MNMEPNGTEAAFTGKGNGTRSGSLDEGFPLVLVIFYSLLYIGIYIVAIAGNVMALLTCFKNYRITTSILLVYIASLASADLLFILLSTFDYVYFFTKNWPGGNAGCKLQGFLIETSYSASILTLVAISYERLRSVASKTLARKQRIERRTIITKAIWVFSAVISVPLLYGYSVIPEEMTGNSLCVNNVSWGDKGRQLYYSCQAVFIYLVPLFFMIWAHYRIFRVLKVHTQKKMISSVESKQRKITHMLAVVTLIFFVCWSPFIVVRALRYFYAYEGLELWKLTQLVILLNSAVNPVLYCFYSGQFRSAFKDMIRCQWKLNLRKLSTRGSRRHRDGLHSYSPNSFADKSEADHSSSSWNKLETLKINNPV</sequence>
<feature type="transmembrane region" description="Helical" evidence="9">
    <location>
        <begin position="151"/>
        <end position="171"/>
    </location>
</feature>
<evidence type="ECO:0000259" key="10">
    <source>
        <dbReference type="PROSITE" id="PS50262"/>
    </source>
</evidence>
<dbReference type="InterPro" id="IPR017452">
    <property type="entry name" value="GPCR_Rhodpsn_7TM"/>
</dbReference>
<dbReference type="PANTHER" id="PTHR45695:SF15">
    <property type="entry name" value="OPSIN RH2"/>
    <property type="match status" value="1"/>
</dbReference>
<dbReference type="Gene3D" id="1.20.1070.10">
    <property type="entry name" value="Rhodopsin 7-helix transmembrane proteins"/>
    <property type="match status" value="1"/>
</dbReference>
<evidence type="ECO:0000256" key="2">
    <source>
        <dbReference type="ARBA" id="ARBA00022692"/>
    </source>
</evidence>
<dbReference type="RefSeq" id="XP_031571570.1">
    <property type="nucleotide sequence ID" value="XM_031715710.1"/>
</dbReference>
<dbReference type="InParanoid" id="A0A6P8J185"/>
<keyword evidence="4" id="KW-0297">G-protein coupled receptor</keyword>
<dbReference type="InterPro" id="IPR000276">
    <property type="entry name" value="GPCR_Rhodpsn"/>
</dbReference>
<comment type="subcellular location">
    <subcellularLocation>
        <location evidence="1">Membrane</location>
        <topology evidence="1">Multi-pass membrane protein</topology>
    </subcellularLocation>
</comment>
<keyword evidence="7" id="KW-0807">Transducer</keyword>
<feature type="transmembrane region" description="Helical" evidence="9">
    <location>
        <begin position="197"/>
        <end position="222"/>
    </location>
</feature>
<feature type="transmembrane region" description="Helical" evidence="9">
    <location>
        <begin position="68"/>
        <end position="89"/>
    </location>
</feature>
<keyword evidence="3 9" id="KW-1133">Transmembrane helix</keyword>
<feature type="region of interest" description="Disordered" evidence="8">
    <location>
        <begin position="331"/>
        <end position="352"/>
    </location>
</feature>
<dbReference type="OrthoDB" id="5987936at2759"/>
<evidence type="ECO:0000256" key="1">
    <source>
        <dbReference type="ARBA" id="ARBA00004141"/>
    </source>
</evidence>
<name>A0A6P8J185_ACTTE</name>
<keyword evidence="6" id="KW-0675">Receptor</keyword>
<dbReference type="Proteomes" id="UP000515163">
    <property type="component" value="Unplaced"/>
</dbReference>
<evidence type="ECO:0000256" key="9">
    <source>
        <dbReference type="SAM" id="Phobius"/>
    </source>
</evidence>
<dbReference type="PANTHER" id="PTHR45695">
    <property type="entry name" value="LEUCOKININ RECEPTOR-RELATED"/>
    <property type="match status" value="1"/>
</dbReference>
<reference evidence="12" key="1">
    <citation type="submission" date="2025-08" db="UniProtKB">
        <authorList>
            <consortium name="RefSeq"/>
        </authorList>
    </citation>
    <scope>IDENTIFICATION</scope>
    <source>
        <tissue evidence="12">Tentacle</tissue>
    </source>
</reference>
<dbReference type="AlphaFoldDB" id="A0A6P8J185"/>
<feature type="transmembrane region" description="Helical" evidence="9">
    <location>
        <begin position="243"/>
        <end position="262"/>
    </location>
</feature>
<feature type="transmembrane region" description="Helical" evidence="9">
    <location>
        <begin position="30"/>
        <end position="56"/>
    </location>
</feature>
<dbReference type="KEGG" id="aten:116305736"/>
<dbReference type="Pfam" id="PF00001">
    <property type="entry name" value="7tm_1"/>
    <property type="match status" value="1"/>
</dbReference>
<dbReference type="PROSITE" id="PS50262">
    <property type="entry name" value="G_PROTEIN_RECEP_F1_2"/>
    <property type="match status" value="1"/>
</dbReference>